<keyword evidence="2" id="KW-1185">Reference proteome</keyword>
<reference evidence="1 2" key="1">
    <citation type="submission" date="2018-07" db="EMBL/GenBank/DDBJ databases">
        <title>Brachybacteriurn paraconglorneratum KCTC 9916.</title>
        <authorList>
            <person name="Li Y."/>
        </authorList>
    </citation>
    <scope>NUCLEOTIDE SEQUENCE [LARGE SCALE GENOMIC DNA]</scope>
    <source>
        <strain evidence="1 2">KCTC 9916</strain>
    </source>
</reference>
<dbReference type="EMBL" id="QOCI01000008">
    <property type="protein sequence ID" value="RRR18257.1"/>
    <property type="molecule type" value="Genomic_DNA"/>
</dbReference>
<name>A0A426SJA1_9MICO</name>
<evidence type="ECO:0000313" key="2">
    <source>
        <dbReference type="Proteomes" id="UP000274327"/>
    </source>
</evidence>
<sequence length="130" mass="13528">MDISVRDQVFGGDNRAWLGSQHGTESNRSITLDVSTFTEATHYPDGFIPSGTVLGEITATGLFGPFDPNAEDGRDTAAGHLFNSIPVSAGATNLGAPLLDHGAVVESKLPADSGLDATAKADLAGQIRYR</sequence>
<organism evidence="1 2">
    <name type="scientific">Brachybacterium paraconglomeratum</name>
    <dbReference type="NCBI Taxonomy" id="173362"/>
    <lineage>
        <taxon>Bacteria</taxon>
        <taxon>Bacillati</taxon>
        <taxon>Actinomycetota</taxon>
        <taxon>Actinomycetes</taxon>
        <taxon>Micrococcales</taxon>
        <taxon>Dermabacteraceae</taxon>
        <taxon>Brachybacterium</taxon>
    </lineage>
</organism>
<dbReference type="GeneID" id="78121540"/>
<dbReference type="InterPro" id="IPR004195">
    <property type="entry name" value="Head_decoration_D"/>
</dbReference>
<evidence type="ECO:0000313" key="1">
    <source>
        <dbReference type="EMBL" id="RRR18257.1"/>
    </source>
</evidence>
<dbReference type="Proteomes" id="UP000274327">
    <property type="component" value="Unassembled WGS sequence"/>
</dbReference>
<dbReference type="AlphaFoldDB" id="A0A426SJA1"/>
<comment type="caution">
    <text evidence="1">The sequence shown here is derived from an EMBL/GenBank/DDBJ whole genome shotgun (WGS) entry which is preliminary data.</text>
</comment>
<gene>
    <name evidence="1" type="ORF">DS079_10955</name>
</gene>
<dbReference type="RefSeq" id="WP_126987569.1">
    <property type="nucleotide sequence ID" value="NZ_ML133856.1"/>
</dbReference>
<dbReference type="Pfam" id="PF02924">
    <property type="entry name" value="HDPD"/>
    <property type="match status" value="1"/>
</dbReference>
<accession>A0A426SJA1</accession>
<proteinExistence type="predicted"/>
<protein>
    <submittedName>
        <fullName evidence="1">Head decoration protein</fullName>
    </submittedName>
</protein>